<feature type="non-terminal residue" evidence="2">
    <location>
        <position position="104"/>
    </location>
</feature>
<feature type="region of interest" description="Disordered" evidence="1">
    <location>
        <begin position="1"/>
        <end position="23"/>
    </location>
</feature>
<evidence type="ECO:0000313" key="2">
    <source>
        <dbReference type="EMBL" id="NAZ18158.1"/>
    </source>
</evidence>
<proteinExistence type="predicted"/>
<reference evidence="2 3" key="1">
    <citation type="submission" date="2020-01" db="EMBL/GenBank/DDBJ databases">
        <title>Glutamicibacter soli M275.</title>
        <authorList>
            <person name="Meng X."/>
        </authorList>
    </citation>
    <scope>NUCLEOTIDE SEQUENCE [LARGE SCALE GENOMIC DNA]</scope>
    <source>
        <strain evidence="2 3">M275</strain>
    </source>
</reference>
<evidence type="ECO:0000256" key="1">
    <source>
        <dbReference type="SAM" id="MobiDB-lite"/>
    </source>
</evidence>
<dbReference type="Proteomes" id="UP000477543">
    <property type="component" value="Unassembled WGS sequence"/>
</dbReference>
<organism evidence="2 3">
    <name type="scientific">Glutamicibacter soli</name>
    <dbReference type="NCBI Taxonomy" id="453836"/>
    <lineage>
        <taxon>Bacteria</taxon>
        <taxon>Bacillati</taxon>
        <taxon>Actinomycetota</taxon>
        <taxon>Actinomycetes</taxon>
        <taxon>Micrococcales</taxon>
        <taxon>Micrococcaceae</taxon>
        <taxon>Glutamicibacter</taxon>
    </lineage>
</organism>
<comment type="caution">
    <text evidence="2">The sequence shown here is derived from an EMBL/GenBank/DDBJ whole genome shotgun (WGS) entry which is preliminary data.</text>
</comment>
<sequence>WPEPELVDRSADYDGDAPSADEVSHRITDAIQSRGSRPSVLAAVAARLAREDGATPALRAEPPVEPAEASPFGAHTPRVVVPPKARPVAPSRQARDEAQPSLRF</sequence>
<evidence type="ECO:0000313" key="3">
    <source>
        <dbReference type="Proteomes" id="UP000477543"/>
    </source>
</evidence>
<gene>
    <name evidence="2" type="ORF">GT020_19225</name>
</gene>
<feature type="compositionally biased region" description="Low complexity" evidence="1">
    <location>
        <begin position="56"/>
        <end position="90"/>
    </location>
</feature>
<feature type="compositionally biased region" description="Basic and acidic residues" evidence="1">
    <location>
        <begin position="1"/>
        <end position="12"/>
    </location>
</feature>
<accession>A0A6L9GAH6</accession>
<feature type="non-terminal residue" evidence="2">
    <location>
        <position position="1"/>
    </location>
</feature>
<feature type="region of interest" description="Disordered" evidence="1">
    <location>
        <begin position="53"/>
        <end position="104"/>
    </location>
</feature>
<protein>
    <submittedName>
        <fullName evidence="2">DNA translocase FtsK</fullName>
    </submittedName>
</protein>
<name>A0A6L9GAH6_9MICC</name>
<dbReference type="EMBL" id="WYDN01000276">
    <property type="protein sequence ID" value="NAZ18158.1"/>
    <property type="molecule type" value="Genomic_DNA"/>
</dbReference>
<dbReference type="AlphaFoldDB" id="A0A6L9GAH6"/>